<dbReference type="GO" id="GO:0004821">
    <property type="term" value="F:histidine-tRNA ligase activity"/>
    <property type="evidence" value="ECO:0007669"/>
    <property type="project" value="TreeGrafter"/>
</dbReference>
<dbReference type="GO" id="GO:0005739">
    <property type="term" value="C:mitochondrion"/>
    <property type="evidence" value="ECO:0007669"/>
    <property type="project" value="TreeGrafter"/>
</dbReference>
<reference evidence="1" key="1">
    <citation type="submission" date="2021-02" db="EMBL/GenBank/DDBJ databases">
        <authorList>
            <person name="Nowell W R."/>
        </authorList>
    </citation>
    <scope>NUCLEOTIDE SEQUENCE</scope>
</reference>
<dbReference type="SUPFAM" id="SSF55681">
    <property type="entry name" value="Class II aaRS and biotin synthetases"/>
    <property type="match status" value="1"/>
</dbReference>
<evidence type="ECO:0000313" key="1">
    <source>
        <dbReference type="EMBL" id="CAF4705910.1"/>
    </source>
</evidence>
<keyword evidence="2" id="KW-1185">Reference proteome</keyword>
<comment type="caution">
    <text evidence="1">The sequence shown here is derived from an EMBL/GenBank/DDBJ whole genome shotgun (WGS) entry which is preliminary data.</text>
</comment>
<name>A0A821IJY6_9BILA</name>
<gene>
    <name evidence="1" type="ORF">OVN521_LOCUS48565</name>
</gene>
<dbReference type="GO" id="GO:0005829">
    <property type="term" value="C:cytosol"/>
    <property type="evidence" value="ECO:0007669"/>
    <property type="project" value="TreeGrafter"/>
</dbReference>
<evidence type="ECO:0000313" key="2">
    <source>
        <dbReference type="Proteomes" id="UP000663866"/>
    </source>
</evidence>
<sequence length="60" mass="7011">TLLREKYGENAKLIYELQDSIDDDGNNEKLALRYDLTVPFARYISQNKISAMKRYQIGKV</sequence>
<dbReference type="PANTHER" id="PTHR11476:SF7">
    <property type="entry name" value="HISTIDINE--TRNA LIGASE"/>
    <property type="match status" value="1"/>
</dbReference>
<dbReference type="GO" id="GO:0003723">
    <property type="term" value="F:RNA binding"/>
    <property type="evidence" value="ECO:0007669"/>
    <property type="project" value="TreeGrafter"/>
</dbReference>
<organism evidence="1 2">
    <name type="scientific">Rotaria magnacalcarata</name>
    <dbReference type="NCBI Taxonomy" id="392030"/>
    <lineage>
        <taxon>Eukaryota</taxon>
        <taxon>Metazoa</taxon>
        <taxon>Spiralia</taxon>
        <taxon>Gnathifera</taxon>
        <taxon>Rotifera</taxon>
        <taxon>Eurotatoria</taxon>
        <taxon>Bdelloidea</taxon>
        <taxon>Philodinida</taxon>
        <taxon>Philodinidae</taxon>
        <taxon>Rotaria</taxon>
    </lineage>
</organism>
<proteinExistence type="predicted"/>
<dbReference type="Proteomes" id="UP000663866">
    <property type="component" value="Unassembled WGS sequence"/>
</dbReference>
<feature type="non-terminal residue" evidence="1">
    <location>
        <position position="60"/>
    </location>
</feature>
<dbReference type="AlphaFoldDB" id="A0A821IJY6"/>
<protein>
    <submittedName>
        <fullName evidence="1">Uncharacterized protein</fullName>
    </submittedName>
</protein>
<dbReference type="PANTHER" id="PTHR11476">
    <property type="entry name" value="HISTIDYL-TRNA SYNTHETASE"/>
    <property type="match status" value="1"/>
</dbReference>
<feature type="non-terminal residue" evidence="1">
    <location>
        <position position="1"/>
    </location>
</feature>
<dbReference type="GO" id="GO:0006427">
    <property type="term" value="P:histidyl-tRNA aminoacylation"/>
    <property type="evidence" value="ECO:0007669"/>
    <property type="project" value="TreeGrafter"/>
</dbReference>
<dbReference type="EMBL" id="CAJOBG010101701">
    <property type="protein sequence ID" value="CAF4705910.1"/>
    <property type="molecule type" value="Genomic_DNA"/>
</dbReference>
<dbReference type="InterPro" id="IPR045864">
    <property type="entry name" value="aa-tRNA-synth_II/BPL/LPL"/>
</dbReference>
<dbReference type="Gene3D" id="3.30.930.10">
    <property type="entry name" value="Bira Bifunctional Protein, Domain 2"/>
    <property type="match status" value="1"/>
</dbReference>
<accession>A0A821IJY6</accession>
<dbReference type="GO" id="GO:0032543">
    <property type="term" value="P:mitochondrial translation"/>
    <property type="evidence" value="ECO:0007669"/>
    <property type="project" value="TreeGrafter"/>
</dbReference>